<dbReference type="AlphaFoldDB" id="A0A0C9WZ73"/>
<dbReference type="HOGENOM" id="CLU_3087590_0_0_1"/>
<reference evidence="1 2" key="1">
    <citation type="submission" date="2014-04" db="EMBL/GenBank/DDBJ databases">
        <authorList>
            <consortium name="DOE Joint Genome Institute"/>
            <person name="Kuo A."/>
            <person name="Kohler A."/>
            <person name="Nagy L.G."/>
            <person name="Floudas D."/>
            <person name="Copeland A."/>
            <person name="Barry K.W."/>
            <person name="Cichocki N."/>
            <person name="Veneault-Fourrey C."/>
            <person name="LaButti K."/>
            <person name="Lindquist E.A."/>
            <person name="Lipzen A."/>
            <person name="Lundell T."/>
            <person name="Morin E."/>
            <person name="Murat C."/>
            <person name="Sun H."/>
            <person name="Tunlid A."/>
            <person name="Henrissat B."/>
            <person name="Grigoriev I.V."/>
            <person name="Hibbett D.S."/>
            <person name="Martin F."/>
            <person name="Nordberg H.P."/>
            <person name="Cantor M.N."/>
            <person name="Hua S.X."/>
        </authorList>
    </citation>
    <scope>NUCLEOTIDE SEQUENCE [LARGE SCALE GENOMIC DNA]</scope>
    <source>
        <strain evidence="1 2">LaAM-08-1</strain>
    </source>
</reference>
<dbReference type="EMBL" id="KN838563">
    <property type="protein sequence ID" value="KIK05085.1"/>
    <property type="molecule type" value="Genomic_DNA"/>
</dbReference>
<evidence type="ECO:0000313" key="1">
    <source>
        <dbReference type="EMBL" id="KIK05085.1"/>
    </source>
</evidence>
<name>A0A0C9WZ73_9AGAR</name>
<keyword evidence="2" id="KW-1185">Reference proteome</keyword>
<evidence type="ECO:0000313" key="2">
    <source>
        <dbReference type="Proteomes" id="UP000054477"/>
    </source>
</evidence>
<gene>
    <name evidence="1" type="ORF">K443DRAFT_675378</name>
</gene>
<accession>A0A0C9WZ73</accession>
<dbReference type="Proteomes" id="UP000054477">
    <property type="component" value="Unassembled WGS sequence"/>
</dbReference>
<organism evidence="1 2">
    <name type="scientific">Laccaria amethystina LaAM-08-1</name>
    <dbReference type="NCBI Taxonomy" id="1095629"/>
    <lineage>
        <taxon>Eukaryota</taxon>
        <taxon>Fungi</taxon>
        <taxon>Dikarya</taxon>
        <taxon>Basidiomycota</taxon>
        <taxon>Agaricomycotina</taxon>
        <taxon>Agaricomycetes</taxon>
        <taxon>Agaricomycetidae</taxon>
        <taxon>Agaricales</taxon>
        <taxon>Agaricineae</taxon>
        <taxon>Hydnangiaceae</taxon>
        <taxon>Laccaria</taxon>
    </lineage>
</organism>
<protein>
    <submittedName>
        <fullName evidence="1">Uncharacterized protein</fullName>
    </submittedName>
</protein>
<sequence length="52" mass="5807">MVTGKGAYVAPRRECEVLNRDAFRQIALYRPARRVDTLNAASHLPCALHNLA</sequence>
<reference evidence="2" key="2">
    <citation type="submission" date="2015-01" db="EMBL/GenBank/DDBJ databases">
        <title>Evolutionary Origins and Diversification of the Mycorrhizal Mutualists.</title>
        <authorList>
            <consortium name="DOE Joint Genome Institute"/>
            <consortium name="Mycorrhizal Genomics Consortium"/>
            <person name="Kohler A."/>
            <person name="Kuo A."/>
            <person name="Nagy L.G."/>
            <person name="Floudas D."/>
            <person name="Copeland A."/>
            <person name="Barry K.W."/>
            <person name="Cichocki N."/>
            <person name="Veneault-Fourrey C."/>
            <person name="LaButti K."/>
            <person name="Lindquist E.A."/>
            <person name="Lipzen A."/>
            <person name="Lundell T."/>
            <person name="Morin E."/>
            <person name="Murat C."/>
            <person name="Riley R."/>
            <person name="Ohm R."/>
            <person name="Sun H."/>
            <person name="Tunlid A."/>
            <person name="Henrissat B."/>
            <person name="Grigoriev I.V."/>
            <person name="Hibbett D.S."/>
            <person name="Martin F."/>
        </authorList>
    </citation>
    <scope>NUCLEOTIDE SEQUENCE [LARGE SCALE GENOMIC DNA]</scope>
    <source>
        <strain evidence="2">LaAM-08-1</strain>
    </source>
</reference>
<proteinExistence type="predicted"/>